<dbReference type="RefSeq" id="WP_005369304.1">
    <property type="nucleotide sequence ID" value="NZ_CM001475.1"/>
</dbReference>
<gene>
    <name evidence="1" type="ORF">Metal_0499</name>
</gene>
<dbReference type="AlphaFoldDB" id="H8GNC1"/>
<accession>H8GNC1</accession>
<dbReference type="Proteomes" id="UP000005090">
    <property type="component" value="Chromosome"/>
</dbReference>
<keyword evidence="2" id="KW-1185">Reference proteome</keyword>
<dbReference type="STRING" id="686340.Metal_0499"/>
<name>H8GNC1_METAL</name>
<reference evidence="1 2" key="1">
    <citation type="journal article" date="2013" name="Genome Announc.">
        <title>Genome Sequence of the Obligate Gammaproteobacterial Methanotroph Methylomicrobium album Strain BG8.</title>
        <authorList>
            <person name="Kits K.D."/>
            <person name="Kalyuzhnaya M.G."/>
            <person name="Klotz M.G."/>
            <person name="Jetten M.S."/>
            <person name="Op den Camp H.J."/>
            <person name="Vuilleumier S."/>
            <person name="Bringel F."/>
            <person name="Dispirito A.A."/>
            <person name="Murrell J.C."/>
            <person name="Bruce D."/>
            <person name="Cheng J.F."/>
            <person name="Copeland A."/>
            <person name="Goodwin L."/>
            <person name="Hauser L."/>
            <person name="Lajus A."/>
            <person name="Land M.L."/>
            <person name="Lapidus A."/>
            <person name="Lucas S."/>
            <person name="Medigue C."/>
            <person name="Pitluck S."/>
            <person name="Woyke T."/>
            <person name="Zeytun A."/>
            <person name="Stein L.Y."/>
        </authorList>
    </citation>
    <scope>NUCLEOTIDE SEQUENCE [LARGE SCALE GENOMIC DNA]</scope>
    <source>
        <strain evidence="1 2">BG8</strain>
    </source>
</reference>
<dbReference type="HOGENOM" id="CLU_2409830_0_0_6"/>
<evidence type="ECO:0000313" key="2">
    <source>
        <dbReference type="Proteomes" id="UP000005090"/>
    </source>
</evidence>
<proteinExistence type="predicted"/>
<protein>
    <submittedName>
        <fullName evidence="1">Uncharacterized protein</fullName>
    </submittedName>
</protein>
<evidence type="ECO:0000313" key="1">
    <source>
        <dbReference type="EMBL" id="EIC28350.1"/>
    </source>
</evidence>
<organism evidence="1 2">
    <name type="scientific">Methylomicrobium album BG8</name>
    <dbReference type="NCBI Taxonomy" id="686340"/>
    <lineage>
        <taxon>Bacteria</taxon>
        <taxon>Pseudomonadati</taxon>
        <taxon>Pseudomonadota</taxon>
        <taxon>Gammaproteobacteria</taxon>
        <taxon>Methylococcales</taxon>
        <taxon>Methylococcaceae</taxon>
        <taxon>Methylomicrobium</taxon>
    </lineage>
</organism>
<dbReference type="EMBL" id="CM001475">
    <property type="protein sequence ID" value="EIC28350.1"/>
    <property type="molecule type" value="Genomic_DNA"/>
</dbReference>
<sequence>MKIQIMMIGVMLAVLFLINNQANNAGKNNLSPPSLIVEAIVHYYPPASAEGAEVLLKSGNRSDEYQSGAFEIGKKIEPSTGQERYVINTDHF</sequence>